<evidence type="ECO:0000256" key="5">
    <source>
        <dbReference type="ARBA" id="ARBA00023136"/>
    </source>
</evidence>
<feature type="transmembrane region" description="Helical" evidence="10">
    <location>
        <begin position="305"/>
        <end position="332"/>
    </location>
</feature>
<keyword evidence="3 10" id="KW-1133">Transmembrane helix</keyword>
<name>A0ABM1LC33_GEKJA</name>
<evidence type="ECO:0000313" key="12">
    <source>
        <dbReference type="Proteomes" id="UP000694871"/>
    </source>
</evidence>
<feature type="transmembrane region" description="Helical" evidence="10">
    <location>
        <begin position="347"/>
        <end position="368"/>
    </location>
</feature>
<evidence type="ECO:0000256" key="6">
    <source>
        <dbReference type="ARBA" id="ARBA00023170"/>
    </source>
</evidence>
<reference evidence="13" key="1">
    <citation type="submission" date="2025-08" db="UniProtKB">
        <authorList>
            <consortium name="RefSeq"/>
        </authorList>
    </citation>
    <scope>IDENTIFICATION</scope>
</reference>
<feature type="transmembrane region" description="Helical" evidence="10">
    <location>
        <begin position="471"/>
        <end position="494"/>
    </location>
</feature>
<dbReference type="PRINTS" id="PR00237">
    <property type="entry name" value="GPCRRHODOPSN"/>
</dbReference>
<evidence type="ECO:0000256" key="8">
    <source>
        <dbReference type="RuleBase" id="RU000688"/>
    </source>
</evidence>
<dbReference type="RefSeq" id="XP_015283520.1">
    <property type="nucleotide sequence ID" value="XM_015428034.1"/>
</dbReference>
<organism evidence="12 13">
    <name type="scientific">Gekko japonicus</name>
    <name type="common">Schlegel's Japanese gecko</name>
    <dbReference type="NCBI Taxonomy" id="146911"/>
    <lineage>
        <taxon>Eukaryota</taxon>
        <taxon>Metazoa</taxon>
        <taxon>Chordata</taxon>
        <taxon>Craniata</taxon>
        <taxon>Vertebrata</taxon>
        <taxon>Euteleostomi</taxon>
        <taxon>Lepidosauria</taxon>
        <taxon>Squamata</taxon>
        <taxon>Bifurcata</taxon>
        <taxon>Gekkota</taxon>
        <taxon>Gekkonidae</taxon>
        <taxon>Gekkoninae</taxon>
        <taxon>Gekko</taxon>
    </lineage>
</organism>
<evidence type="ECO:0000256" key="7">
    <source>
        <dbReference type="ARBA" id="ARBA00023224"/>
    </source>
</evidence>
<evidence type="ECO:0000256" key="10">
    <source>
        <dbReference type="SAM" id="Phobius"/>
    </source>
</evidence>
<dbReference type="InterPro" id="IPR000276">
    <property type="entry name" value="GPCR_Rhodpsn"/>
</dbReference>
<dbReference type="GeneID" id="107124548"/>
<feature type="domain" description="G-protein coupled receptors family 1 profile" evidence="11">
    <location>
        <begin position="284"/>
        <end position="532"/>
    </location>
</feature>
<keyword evidence="7 8" id="KW-0807">Transducer</keyword>
<dbReference type="PROSITE" id="PS50262">
    <property type="entry name" value="G_PROTEIN_RECEP_F1_2"/>
    <property type="match status" value="1"/>
</dbReference>
<feature type="transmembrane region" description="Helical" evidence="10">
    <location>
        <begin position="380"/>
        <end position="398"/>
    </location>
</feature>
<evidence type="ECO:0000256" key="1">
    <source>
        <dbReference type="ARBA" id="ARBA00004370"/>
    </source>
</evidence>
<comment type="similarity">
    <text evidence="8">Belongs to the G-protein coupled receptor 1 family.</text>
</comment>
<feature type="region of interest" description="Disordered" evidence="9">
    <location>
        <begin position="577"/>
        <end position="621"/>
    </location>
</feature>
<dbReference type="PANTHER" id="PTHR10489">
    <property type="entry name" value="CELL ADHESION MOLECULE"/>
    <property type="match status" value="1"/>
</dbReference>
<evidence type="ECO:0000259" key="11">
    <source>
        <dbReference type="PROSITE" id="PS50262"/>
    </source>
</evidence>
<keyword evidence="5 10" id="KW-0472">Membrane</keyword>
<evidence type="ECO:0000313" key="13">
    <source>
        <dbReference type="RefSeq" id="XP_015283520.1"/>
    </source>
</evidence>
<sequence length="621" mass="68793">MSGTSEQAPPPPSETTMATTGQFEPFEEWDTFVSRFDFYGTATKITDSEVKKATFLSVCGKKNFKVAWTLVAPTELRATTLTDITSKLSDIACTHAFHKCDQAEGESVAKYVTALRKTARQCNFTDLSDRLRDRLVCGLLKEKLQCCLFAKKSLPFRQHTRKLSLPKQLSDPPGMCGSRECHRSSGKHSQCIGKAWKTLTVRTTESTEHEPKIANAPIVNQLLQHAAPVVVATTTTVSNYTSDNFSSYEDDYLCAEAEDSARHPLKKVFLPLAYLLIFVLGGLGNTLVLVILRRYRHSRTSTEQFLLHLALANLLLGLTFPFGVVQCLAGWVFGPLLCKVLSAVNRISFYSSSLLLGCVSVDRYLAVVHAVRTFLKRRSLSVHLTCLGVWLFSLLLTLPDLLFTEVWPDSNNVSICHFQKDGIHGSNAWLATRFLYHIVGFFLPLAVMCYCYAAIVRVLCRSQRRQRQKAVKVAILVTGVFLLCWSPYHVVIFLDTLVKLGPSGCSSPWLNMATLVSEIIGYSHCCLNPLLYAFVGIRFRRDACRLLHDLGCLRQAALQDILGAWGTESTTEMEAPLGAARQPSAPYPDQTHGPVSRWGPGLARGLLPPQPRPQGGGPAFA</sequence>
<dbReference type="SUPFAM" id="SSF81321">
    <property type="entry name" value="Family A G protein-coupled receptor-like"/>
    <property type="match status" value="1"/>
</dbReference>
<gene>
    <name evidence="13" type="primary">CXCR5</name>
</gene>
<feature type="transmembrane region" description="Helical" evidence="10">
    <location>
        <begin position="434"/>
        <end position="459"/>
    </location>
</feature>
<dbReference type="InterPro" id="IPR001053">
    <property type="entry name" value="Chemokine_CXCR5"/>
</dbReference>
<dbReference type="Gene3D" id="1.20.1070.10">
    <property type="entry name" value="Rhodopsin 7-helix transmembrane proteins"/>
    <property type="match status" value="1"/>
</dbReference>
<keyword evidence="4 8" id="KW-0297">G-protein coupled receptor</keyword>
<feature type="transmembrane region" description="Helical" evidence="10">
    <location>
        <begin position="514"/>
        <end position="535"/>
    </location>
</feature>
<dbReference type="PRINTS" id="PR00564">
    <property type="entry name" value="CXCCHMKINER5"/>
</dbReference>
<dbReference type="PROSITE" id="PS00237">
    <property type="entry name" value="G_PROTEIN_RECEP_F1_1"/>
    <property type="match status" value="1"/>
</dbReference>
<dbReference type="Proteomes" id="UP000694871">
    <property type="component" value="Unplaced"/>
</dbReference>
<comment type="subcellular location">
    <subcellularLocation>
        <location evidence="1">Membrane</location>
    </subcellularLocation>
</comment>
<evidence type="ECO:0000256" key="3">
    <source>
        <dbReference type="ARBA" id="ARBA00022989"/>
    </source>
</evidence>
<evidence type="ECO:0000256" key="4">
    <source>
        <dbReference type="ARBA" id="ARBA00023040"/>
    </source>
</evidence>
<keyword evidence="12" id="KW-1185">Reference proteome</keyword>
<dbReference type="Pfam" id="PF00001">
    <property type="entry name" value="7tm_1"/>
    <property type="match status" value="1"/>
</dbReference>
<keyword evidence="2 8" id="KW-0812">Transmembrane</keyword>
<dbReference type="InterPro" id="IPR017452">
    <property type="entry name" value="GPCR_Rhodpsn_7TM"/>
</dbReference>
<protein>
    <submittedName>
        <fullName evidence="13">C-X-C chemokine receptor type 5</fullName>
    </submittedName>
</protein>
<dbReference type="InterPro" id="IPR050119">
    <property type="entry name" value="CCR1-9-like"/>
</dbReference>
<dbReference type="PANTHER" id="PTHR10489:SF618">
    <property type="entry name" value="C-X-C CHEMOKINE RECEPTOR TYPE 5"/>
    <property type="match status" value="1"/>
</dbReference>
<accession>A0ABM1LC33</accession>
<proteinExistence type="inferred from homology"/>
<evidence type="ECO:0000256" key="2">
    <source>
        <dbReference type="ARBA" id="ARBA00022692"/>
    </source>
</evidence>
<feature type="transmembrane region" description="Helical" evidence="10">
    <location>
        <begin position="272"/>
        <end position="293"/>
    </location>
</feature>
<keyword evidence="6 8" id="KW-0675">Receptor</keyword>
<evidence type="ECO:0000256" key="9">
    <source>
        <dbReference type="SAM" id="MobiDB-lite"/>
    </source>
</evidence>